<reference evidence="1 2" key="1">
    <citation type="submission" date="2016-10" db="EMBL/GenBank/DDBJ databases">
        <authorList>
            <person name="de Groot N.N."/>
        </authorList>
    </citation>
    <scope>NUCLEOTIDE SEQUENCE [LARGE SCALE GENOMIC DNA]</scope>
    <source>
        <strain evidence="1 2">DSM 3217</strain>
    </source>
</reference>
<sequence>MKQERNEYLKIIRDLKGDAKGKELAKEYIDHSDGHCYGIMAPISFVPTFYTAKELEFFKKVCTMTHTILSKVIKHYIAHPEYRKLFCFSKEVEELILLPCGYEEMLPMSRFDFFLSEDDLSFKFCEFNADGTAAMSRTNLGCEAVMLSDSFKEFSKHHKISRFDIFDSWVDEMMKTYRSDKNAIAHPNVLITDFEDAVTMSDITRFLEAFKKKGYNVRFVDTRKLAFDGEYLTDPTDGTRFHVVYRRLVTSDIVAHKEECKAFIDAVAQEKVCIIGHFRTTVTHSKMINIALLDEQTKAIMNQEEWEFIQEHILPTFRLRSDNKELDIAQVQDNPSEWILKPEDDYDAKGVYAGINYTQEEWKEIVKQNIDNDYVAMEFYNPPLAKIYPIRPLPYTPDLMEPEEWHSMTGIYSYNGNFYGFFSRMGKEGVISESHDGVSIPSFGVDLD</sequence>
<dbReference type="STRING" id="1732.SAMN02910417_01654"/>
<dbReference type="Proteomes" id="UP000199228">
    <property type="component" value="Unassembled WGS sequence"/>
</dbReference>
<keyword evidence="2" id="KW-1185">Reference proteome</keyword>
<accession>A0A1G6BN33</accession>
<evidence type="ECO:0000313" key="2">
    <source>
        <dbReference type="Proteomes" id="UP000199228"/>
    </source>
</evidence>
<dbReference type="EMBL" id="FMXR01000011">
    <property type="protein sequence ID" value="SDB22003.1"/>
    <property type="molecule type" value="Genomic_DNA"/>
</dbReference>
<name>A0A1G6BN33_EUBOX</name>
<dbReference type="AlphaFoldDB" id="A0A1G6BN33"/>
<gene>
    <name evidence="1" type="ORF">SAMN02910417_01654</name>
</gene>
<evidence type="ECO:0000313" key="1">
    <source>
        <dbReference type="EMBL" id="SDB22003.1"/>
    </source>
</evidence>
<dbReference type="SUPFAM" id="SSF56059">
    <property type="entry name" value="Glutathione synthetase ATP-binding domain-like"/>
    <property type="match status" value="1"/>
</dbReference>
<dbReference type="OrthoDB" id="9771802at2"/>
<protein>
    <submittedName>
        <fullName evidence="1">Glutathionylspermidine synthase preATP-grasp</fullName>
    </submittedName>
</protein>
<proteinExistence type="predicted"/>
<dbReference type="RefSeq" id="WP_090173881.1">
    <property type="nucleotide sequence ID" value="NZ_FMXR01000011.1"/>
</dbReference>
<organism evidence="1 2">
    <name type="scientific">Eubacterium oxidoreducens</name>
    <dbReference type="NCBI Taxonomy" id="1732"/>
    <lineage>
        <taxon>Bacteria</taxon>
        <taxon>Bacillati</taxon>
        <taxon>Bacillota</taxon>
        <taxon>Clostridia</taxon>
        <taxon>Eubacteriales</taxon>
        <taxon>Eubacteriaceae</taxon>
        <taxon>Eubacterium</taxon>
    </lineage>
</organism>